<reference evidence="1" key="1">
    <citation type="submission" date="2022-07" db="EMBL/GenBank/DDBJ databases">
        <title>Genome Sequence of Phlebia brevispora.</title>
        <authorList>
            <person name="Buettner E."/>
        </authorList>
    </citation>
    <scope>NUCLEOTIDE SEQUENCE</scope>
    <source>
        <strain evidence="1">MPL23</strain>
    </source>
</reference>
<organism evidence="1 2">
    <name type="scientific">Phlebia brevispora</name>
    <dbReference type="NCBI Taxonomy" id="194682"/>
    <lineage>
        <taxon>Eukaryota</taxon>
        <taxon>Fungi</taxon>
        <taxon>Dikarya</taxon>
        <taxon>Basidiomycota</taxon>
        <taxon>Agaricomycotina</taxon>
        <taxon>Agaricomycetes</taxon>
        <taxon>Polyporales</taxon>
        <taxon>Meruliaceae</taxon>
        <taxon>Phlebia</taxon>
    </lineage>
</organism>
<keyword evidence="2" id="KW-1185">Reference proteome</keyword>
<protein>
    <submittedName>
        <fullName evidence="1">Uncharacterized protein</fullName>
    </submittedName>
</protein>
<name>A0ACC1T1A2_9APHY</name>
<evidence type="ECO:0000313" key="2">
    <source>
        <dbReference type="Proteomes" id="UP001148662"/>
    </source>
</evidence>
<evidence type="ECO:0000313" key="1">
    <source>
        <dbReference type="EMBL" id="KAJ3551115.1"/>
    </source>
</evidence>
<accession>A0ACC1T1A2</accession>
<dbReference type="Proteomes" id="UP001148662">
    <property type="component" value="Unassembled WGS sequence"/>
</dbReference>
<dbReference type="EMBL" id="JANHOG010000862">
    <property type="protein sequence ID" value="KAJ3551115.1"/>
    <property type="molecule type" value="Genomic_DNA"/>
</dbReference>
<comment type="caution">
    <text evidence="1">The sequence shown here is derived from an EMBL/GenBank/DDBJ whole genome shotgun (WGS) entry which is preliminary data.</text>
</comment>
<proteinExistence type="predicted"/>
<sequence>MLLSPTGSNASLPSQGFWARLKTPKGGKEMDIKQVPPSMALARQRLLTLAFGEMETIRMLPPTFVELEATARDWIKPPPGAEFSMRVPVEYASIQAARLVSGPYIYLTSEDSYQIATVNVQGLRVEIVADAPPPPDEPPPPPPPPVTEMPGTFNLELNPGQMIALDTMISSDDMDMARLDDGTMVDGQFWGKLNIVHSGDTHEVEFTGTRIVGDIPPDLLIDHNVIGKLAQASKPALAKCNLHILAPSTQYCDITLTFSPFWKMGLCWPIPEETEQNKAKYYTRVYAGGAIEHFDSMTVSTALYYEAILASPDPGMLDPQELLNPQNSFALPYRDFVPHIAGVMDQLGLSMQSRSNFLCNYLSAFAQHKNIAYRFLSPSRICKAIDISVSTAENGAIALDLVLGHAHSLRTTPREEVGSVGLDASSGSAVASTSAAEVTGTHPSAEGHEQGPESHGHGQEQHNVQEEHKYAVVFLDNQMPVLSGLDAVAKLREMGRTDFVVGVTGNALLGDQQEYLGKGADQACDEQESHHAFYNDVLSLGRMIAQMMVLSELVTRMRVTYGSGYCAYVLPSTLLMRINAILRPYIAHTSPLPRPIFPARVRYRIKKNYVISGGKRKSGGSGQLLAAAASSTKCFALTTTSFIIFPHFRRLLEHEKGLTEGPEQEMQNGYPQNTHREIVTDIKNAAKEQAQRVRGASAMSLLRTAREQILNASDKESEGDLRGALSAYTKAACLTQMFMETAEFRQEMQPGKKGVLTQDLMKFQQNESIRMKEGMQRVEGKLAELNRAAATREAESEDADGAVLKGGGGSIADRLRALQSAGLSTTVTSKRISRELHTTTSPPASAAAPISPEMHKTHAHKLSLQSLPSPMAPSTSTSSHGHGSPVASSSTSPSPPTLVPVSSFGPPSPTSSTSSSPRIPNLNINDFNHNFPSIDELDEMEGLKISLPTVPSAPVKSTMTGSSKHSYNSGRSPVRHYQQETQSPVTPVKPFPALPMDIAPRPSSTPIPTVDAFISRPASPSLSRSPMSPTVPKKPSNLSLNAGARSPLIPQITPEKRELPTAFFPHTLHEFLQENPSVLILDVRPRAQFELGHIKANAVVCIEPSILFREKVSSESIEDALVLAPRTEQNMFSSRDKFDVVVLCDEGSQSIGESAALKSLMRAIYELAFKKILRNMPVILVGGMKAWEEELGLEEMLLQDCRLPY</sequence>
<gene>
    <name evidence="1" type="ORF">NM688_g4923</name>
</gene>